<evidence type="ECO:0000256" key="4">
    <source>
        <dbReference type="ARBA" id="ARBA00022519"/>
    </source>
</evidence>
<dbReference type="Proteomes" id="UP000182658">
    <property type="component" value="Unassembled WGS sequence"/>
</dbReference>
<keyword evidence="2" id="KW-0813">Transport</keyword>
<feature type="transmembrane region" description="Helical" evidence="8">
    <location>
        <begin position="154"/>
        <end position="181"/>
    </location>
</feature>
<dbReference type="Pfam" id="PF04143">
    <property type="entry name" value="Sulf_transp"/>
    <property type="match status" value="1"/>
</dbReference>
<dbReference type="InParanoid" id="A0A1J7ILY2"/>
<feature type="transmembrane region" description="Helical" evidence="8">
    <location>
        <begin position="112"/>
        <end position="133"/>
    </location>
</feature>
<gene>
    <name evidence="9" type="ORF">CONLIGDRAFT_681349</name>
</gene>
<sequence length="325" mass="32973">MATILTGLAFGASLVASGVYQPSVILGQLSLDNWHMIQAFLTATATSSILVTLAQSLNYATFKPRSYSPIGLFARYDGNILGGMLLGHGMALSGACPGTVLSQVALGIRSGYFALAGAAAGGVVYSGFVKPYLAGREKAPAPKGEKLGVHEVLGVSRTVGFVGLEALLIGVVGATVVFTSLGPEAKIHPVLGGVLIGGVTQGLSILSRKSLIGISTSFEEVGEWFWSLVRGEGWPKYSSIVFSAAVVAGSWLMARFVPELGEVVGVEVAPASAALGGALMVIGSRIAGGCTSGHGVSGMSLLSVSSAVTIGVAVAWGCVAVKFLL</sequence>
<evidence type="ECO:0000256" key="1">
    <source>
        <dbReference type="ARBA" id="ARBA00004429"/>
    </source>
</evidence>
<keyword evidence="6 8" id="KW-1133">Transmembrane helix</keyword>
<reference evidence="9 10" key="1">
    <citation type="submission" date="2016-10" db="EMBL/GenBank/DDBJ databases">
        <title>Draft genome sequence of Coniochaeta ligniaria NRRL30616, a lignocellulolytic fungus for bioabatement of inhibitors in plant biomass hydrolysates.</title>
        <authorList>
            <consortium name="DOE Joint Genome Institute"/>
            <person name="Jimenez D.J."/>
            <person name="Hector R.E."/>
            <person name="Riley R."/>
            <person name="Sun H."/>
            <person name="Grigoriev I.V."/>
            <person name="Van Elsas J.D."/>
            <person name="Nichols N.N."/>
        </authorList>
    </citation>
    <scope>NUCLEOTIDE SEQUENCE [LARGE SCALE GENOMIC DNA]</scope>
    <source>
        <strain evidence="9 10">NRRL 30616</strain>
    </source>
</reference>
<organism evidence="9 10">
    <name type="scientific">Coniochaeta ligniaria NRRL 30616</name>
    <dbReference type="NCBI Taxonomy" id="1408157"/>
    <lineage>
        <taxon>Eukaryota</taxon>
        <taxon>Fungi</taxon>
        <taxon>Dikarya</taxon>
        <taxon>Ascomycota</taxon>
        <taxon>Pezizomycotina</taxon>
        <taxon>Sordariomycetes</taxon>
        <taxon>Sordariomycetidae</taxon>
        <taxon>Coniochaetales</taxon>
        <taxon>Coniochaetaceae</taxon>
        <taxon>Coniochaeta</taxon>
    </lineage>
</organism>
<keyword evidence="10" id="KW-1185">Reference proteome</keyword>
<feature type="transmembrane region" description="Helical" evidence="8">
    <location>
        <begin position="187"/>
        <end position="206"/>
    </location>
</feature>
<dbReference type="STRING" id="1408157.A0A1J7ILY2"/>
<keyword evidence="3" id="KW-1003">Cell membrane</keyword>
<keyword evidence="7 8" id="KW-0472">Membrane</keyword>
<proteinExistence type="predicted"/>
<evidence type="ECO:0000256" key="2">
    <source>
        <dbReference type="ARBA" id="ARBA00022448"/>
    </source>
</evidence>
<dbReference type="PANTHER" id="PTHR30574:SF1">
    <property type="entry name" value="SULPHUR TRANSPORT DOMAIN-CONTAINING PROTEIN"/>
    <property type="match status" value="1"/>
</dbReference>
<evidence type="ECO:0000313" key="10">
    <source>
        <dbReference type="Proteomes" id="UP000182658"/>
    </source>
</evidence>
<keyword evidence="5 8" id="KW-0812">Transmembrane</keyword>
<feature type="transmembrane region" description="Helical" evidence="8">
    <location>
        <begin position="80"/>
        <end position="100"/>
    </location>
</feature>
<evidence type="ECO:0000256" key="3">
    <source>
        <dbReference type="ARBA" id="ARBA00022475"/>
    </source>
</evidence>
<dbReference type="EMBL" id="KV875098">
    <property type="protein sequence ID" value="OIW28389.1"/>
    <property type="molecule type" value="Genomic_DNA"/>
</dbReference>
<evidence type="ECO:0000256" key="8">
    <source>
        <dbReference type="SAM" id="Phobius"/>
    </source>
</evidence>
<evidence type="ECO:0000256" key="5">
    <source>
        <dbReference type="ARBA" id="ARBA00022692"/>
    </source>
</evidence>
<comment type="subcellular location">
    <subcellularLocation>
        <location evidence="1">Cell inner membrane</location>
        <topology evidence="1">Multi-pass membrane protein</topology>
    </subcellularLocation>
</comment>
<dbReference type="OrthoDB" id="10254418at2759"/>
<accession>A0A1J7ILY2</accession>
<evidence type="ECO:0000256" key="7">
    <source>
        <dbReference type="ARBA" id="ARBA00023136"/>
    </source>
</evidence>
<evidence type="ECO:0000313" key="9">
    <source>
        <dbReference type="EMBL" id="OIW28389.1"/>
    </source>
</evidence>
<dbReference type="AlphaFoldDB" id="A0A1J7ILY2"/>
<keyword evidence="4" id="KW-0997">Cell inner membrane</keyword>
<dbReference type="InterPro" id="IPR007272">
    <property type="entry name" value="Sulf_transp_TsuA/YedE"/>
</dbReference>
<evidence type="ECO:0000256" key="6">
    <source>
        <dbReference type="ARBA" id="ARBA00022989"/>
    </source>
</evidence>
<feature type="transmembrane region" description="Helical" evidence="8">
    <location>
        <begin position="269"/>
        <end position="288"/>
    </location>
</feature>
<dbReference type="GO" id="GO:0005886">
    <property type="term" value="C:plasma membrane"/>
    <property type="evidence" value="ECO:0007669"/>
    <property type="project" value="UniProtKB-SubCell"/>
</dbReference>
<name>A0A1J7ILY2_9PEZI</name>
<dbReference type="PANTHER" id="PTHR30574">
    <property type="entry name" value="INNER MEMBRANE PROTEIN YEDE"/>
    <property type="match status" value="1"/>
</dbReference>
<feature type="transmembrane region" description="Helical" evidence="8">
    <location>
        <begin position="300"/>
        <end position="324"/>
    </location>
</feature>
<feature type="transmembrane region" description="Helical" evidence="8">
    <location>
        <begin position="37"/>
        <end position="59"/>
    </location>
</feature>
<protein>
    <submittedName>
        <fullName evidence="9">YeeE/YedE family protein</fullName>
    </submittedName>
</protein>